<dbReference type="STRING" id="1278819.BHE19_09330"/>
<organism evidence="1 3">
    <name type="scientific">Flavobacterium tructae</name>
    <dbReference type="NCBI Taxonomy" id="1114873"/>
    <lineage>
        <taxon>Bacteria</taxon>
        <taxon>Pseudomonadati</taxon>
        <taxon>Bacteroidota</taxon>
        <taxon>Flavobacteriia</taxon>
        <taxon>Flavobacteriales</taxon>
        <taxon>Flavobacteriaceae</taxon>
        <taxon>Flavobacterium</taxon>
    </lineage>
</organism>
<dbReference type="Proteomes" id="UP000198319">
    <property type="component" value="Unassembled WGS sequence"/>
</dbReference>
<sequence>MLTKNIEIMKTIKVKVRISGGLAPDSIRVEIKNVDTREEIEYESPTSFNQDFNIESGRYTLQLFGMNPIKGKTEIEVVGSFTRGPFHNAKRVTAKPFITELFYFEI</sequence>
<dbReference type="EMBL" id="MUHG01000036">
    <property type="protein sequence ID" value="OXB14646.1"/>
    <property type="molecule type" value="Genomic_DNA"/>
</dbReference>
<reference evidence="1" key="1">
    <citation type="submission" date="2016-09" db="EMBL/GenBank/DDBJ databases">
        <authorList>
            <person name="Capua I."/>
            <person name="De Benedictis P."/>
            <person name="Joannis T."/>
            <person name="Lombin L.H."/>
            <person name="Cattoli G."/>
        </authorList>
    </citation>
    <scope>NUCLEOTIDE SEQUENCE [LARGE SCALE GENOMIC DNA]</scope>
    <source>
        <strain evidence="1">MSU</strain>
    </source>
</reference>
<evidence type="ECO:0000313" key="2">
    <source>
        <dbReference type="EMBL" id="OXB14646.1"/>
    </source>
</evidence>
<evidence type="ECO:0000313" key="4">
    <source>
        <dbReference type="Proteomes" id="UP000198319"/>
    </source>
</evidence>
<dbReference type="AlphaFoldDB" id="A0A1S1J5Z1"/>
<reference evidence="2 4" key="3">
    <citation type="submission" date="2016-11" db="EMBL/GenBank/DDBJ databases">
        <title>Whole genomes of Flavobacteriaceae.</title>
        <authorList>
            <person name="Stine C."/>
            <person name="Li C."/>
            <person name="Tadesse D."/>
        </authorList>
    </citation>
    <scope>NUCLEOTIDE SEQUENCE [LARGE SCALE GENOMIC DNA]</scope>
    <source>
        <strain evidence="2 4">ATCC BAA-2541</strain>
    </source>
</reference>
<evidence type="ECO:0000313" key="1">
    <source>
        <dbReference type="EMBL" id="OHT44909.1"/>
    </source>
</evidence>
<dbReference type="Proteomes" id="UP000180252">
    <property type="component" value="Unassembled WGS sequence"/>
</dbReference>
<gene>
    <name evidence="2" type="ORF">B0A71_21540</name>
    <name evidence="1" type="ORF">BHE19_09330</name>
</gene>
<comment type="caution">
    <text evidence="1">The sequence shown here is derived from an EMBL/GenBank/DDBJ whole genome shotgun (WGS) entry which is preliminary data.</text>
</comment>
<keyword evidence="4" id="KW-1185">Reference proteome</keyword>
<proteinExistence type="predicted"/>
<accession>A0A1S1J5Z1</accession>
<reference evidence="3" key="2">
    <citation type="submission" date="2016-09" db="EMBL/GenBank/DDBJ databases">
        <authorList>
            <person name="Chen S."/>
            <person name="Walker E."/>
        </authorList>
    </citation>
    <scope>NUCLEOTIDE SEQUENCE [LARGE SCALE GENOMIC DNA]</scope>
    <source>
        <strain evidence="3">MSU</strain>
    </source>
</reference>
<evidence type="ECO:0000313" key="3">
    <source>
        <dbReference type="Proteomes" id="UP000180252"/>
    </source>
</evidence>
<name>A0A1S1J5Z1_9FLAO</name>
<protein>
    <submittedName>
        <fullName evidence="1">Uncharacterized protein</fullName>
    </submittedName>
</protein>
<dbReference type="EMBL" id="MIKE01000023">
    <property type="protein sequence ID" value="OHT44909.1"/>
    <property type="molecule type" value="Genomic_DNA"/>
</dbReference>